<comment type="caution">
    <text evidence="5">The sequence shown here is derived from an EMBL/GenBank/DDBJ whole genome shotgun (WGS) entry which is preliminary data.</text>
</comment>
<protein>
    <submittedName>
        <fullName evidence="5">NUDIX hydrolase</fullName>
    </submittedName>
</protein>
<evidence type="ECO:0000256" key="3">
    <source>
        <dbReference type="RuleBase" id="RU003476"/>
    </source>
</evidence>
<dbReference type="CDD" id="cd04673">
    <property type="entry name" value="NUDIX_ADPRase"/>
    <property type="match status" value="1"/>
</dbReference>
<dbReference type="GO" id="GO:0016787">
    <property type="term" value="F:hydrolase activity"/>
    <property type="evidence" value="ECO:0007669"/>
    <property type="project" value="UniProtKB-KW"/>
</dbReference>
<dbReference type="InterPro" id="IPR020084">
    <property type="entry name" value="NUDIX_hydrolase_CS"/>
</dbReference>
<dbReference type="PRINTS" id="PR00502">
    <property type="entry name" value="NUDIXFAMILY"/>
</dbReference>
<dbReference type="PROSITE" id="PS00893">
    <property type="entry name" value="NUDIX_BOX"/>
    <property type="match status" value="1"/>
</dbReference>
<dbReference type="PROSITE" id="PS51462">
    <property type="entry name" value="NUDIX"/>
    <property type="match status" value="1"/>
</dbReference>
<dbReference type="Proteomes" id="UP000680348">
    <property type="component" value="Unassembled WGS sequence"/>
</dbReference>
<evidence type="ECO:0000256" key="2">
    <source>
        <dbReference type="ARBA" id="ARBA00022801"/>
    </source>
</evidence>
<proteinExistence type="inferred from homology"/>
<evidence type="ECO:0000313" key="5">
    <source>
        <dbReference type="EMBL" id="MBS3650659.1"/>
    </source>
</evidence>
<dbReference type="EMBL" id="JAGWCR010000010">
    <property type="protein sequence ID" value="MBS3650659.1"/>
    <property type="molecule type" value="Genomic_DNA"/>
</dbReference>
<accession>A0A942I3Z5</accession>
<gene>
    <name evidence="5" type="ORF">KEU06_18770</name>
</gene>
<dbReference type="Pfam" id="PF00293">
    <property type="entry name" value="NUDIX"/>
    <property type="match status" value="1"/>
</dbReference>
<keyword evidence="2 3" id="KW-0378">Hydrolase</keyword>
<dbReference type="PANTHER" id="PTHR43736:SF1">
    <property type="entry name" value="DIHYDRONEOPTERIN TRIPHOSPHATE DIPHOSPHATASE"/>
    <property type="match status" value="1"/>
</dbReference>
<dbReference type="AlphaFoldDB" id="A0A942I3Z5"/>
<dbReference type="PANTHER" id="PTHR43736">
    <property type="entry name" value="ADP-RIBOSE PYROPHOSPHATASE"/>
    <property type="match status" value="1"/>
</dbReference>
<dbReference type="InterPro" id="IPR020476">
    <property type="entry name" value="Nudix_hydrolase"/>
</dbReference>
<dbReference type="RefSeq" id="WP_188256212.1">
    <property type="nucleotide sequence ID" value="NZ_JABVCF010000010.1"/>
</dbReference>
<evidence type="ECO:0000259" key="4">
    <source>
        <dbReference type="PROSITE" id="PS51462"/>
    </source>
</evidence>
<dbReference type="Gene3D" id="3.90.79.10">
    <property type="entry name" value="Nucleoside Triphosphate Pyrophosphohydrolase"/>
    <property type="match status" value="1"/>
</dbReference>
<dbReference type="InterPro" id="IPR015797">
    <property type="entry name" value="NUDIX_hydrolase-like_dom_sf"/>
</dbReference>
<reference evidence="5" key="1">
    <citation type="submission" date="2021-04" db="EMBL/GenBank/DDBJ databases">
        <title>Pseudaminobacter soli sp. nov., isolated from paddy soil contaminated by heavy metals.</title>
        <authorList>
            <person name="Zhang K."/>
        </authorList>
    </citation>
    <scope>NUCLEOTIDE SEQUENCE</scope>
    <source>
        <strain evidence="5">19-2017</strain>
    </source>
</reference>
<comment type="cofactor">
    <cofactor evidence="1">
        <name>Mg(2+)</name>
        <dbReference type="ChEBI" id="CHEBI:18420"/>
    </cofactor>
</comment>
<sequence length="141" mass="14804">MQEVPAAEPIAAVSVALVQDDRILLVKRGLAPSRGLYAFPGGRVESGETLEQAARRELFEETGLQAGPLTPVTEILIGPGDGDPPVHFLLQVFSGPHVGGEPVSASDAEEAAFFTLDEIRCLPLVGSVGEIAEELLTFGRG</sequence>
<feature type="domain" description="Nudix hydrolase" evidence="4">
    <location>
        <begin position="8"/>
        <end position="137"/>
    </location>
</feature>
<keyword evidence="6" id="KW-1185">Reference proteome</keyword>
<comment type="similarity">
    <text evidence="3">Belongs to the Nudix hydrolase family.</text>
</comment>
<evidence type="ECO:0000256" key="1">
    <source>
        <dbReference type="ARBA" id="ARBA00001946"/>
    </source>
</evidence>
<organism evidence="5 6">
    <name type="scientific">Pseudaminobacter soli</name>
    <name type="common">ex Zhang et al. 2022</name>
    <dbReference type="NCBI Taxonomy" id="2831468"/>
    <lineage>
        <taxon>Bacteria</taxon>
        <taxon>Pseudomonadati</taxon>
        <taxon>Pseudomonadota</taxon>
        <taxon>Alphaproteobacteria</taxon>
        <taxon>Hyphomicrobiales</taxon>
        <taxon>Phyllobacteriaceae</taxon>
        <taxon>Pseudaminobacter</taxon>
    </lineage>
</organism>
<evidence type="ECO:0000313" key="6">
    <source>
        <dbReference type="Proteomes" id="UP000680348"/>
    </source>
</evidence>
<dbReference type="InterPro" id="IPR000086">
    <property type="entry name" value="NUDIX_hydrolase_dom"/>
</dbReference>
<dbReference type="SUPFAM" id="SSF55811">
    <property type="entry name" value="Nudix"/>
    <property type="match status" value="1"/>
</dbReference>
<name>A0A942I3Z5_9HYPH</name>